<evidence type="ECO:0000313" key="3">
    <source>
        <dbReference type="Proteomes" id="UP001589532"/>
    </source>
</evidence>
<protein>
    <submittedName>
        <fullName evidence="2">Uncharacterized protein</fullName>
    </submittedName>
</protein>
<name>A0ABV5S3X4_9ACTN</name>
<proteinExistence type="predicted"/>
<dbReference type="RefSeq" id="WP_344984835.1">
    <property type="nucleotide sequence ID" value="NZ_BAAAXV010000001.1"/>
</dbReference>
<evidence type="ECO:0000313" key="2">
    <source>
        <dbReference type="EMBL" id="MFB9626359.1"/>
    </source>
</evidence>
<dbReference type="EMBL" id="JBHMBW010000022">
    <property type="protein sequence ID" value="MFB9626359.1"/>
    <property type="molecule type" value="Genomic_DNA"/>
</dbReference>
<accession>A0ABV5S3X4</accession>
<dbReference type="Proteomes" id="UP001589532">
    <property type="component" value="Unassembled WGS sequence"/>
</dbReference>
<gene>
    <name evidence="2" type="ORF">ACFFSA_25015</name>
</gene>
<evidence type="ECO:0000256" key="1">
    <source>
        <dbReference type="SAM" id="Coils"/>
    </source>
</evidence>
<organism evidence="2 3">
    <name type="scientific">Nonomuraea helvata</name>
    <dbReference type="NCBI Taxonomy" id="37484"/>
    <lineage>
        <taxon>Bacteria</taxon>
        <taxon>Bacillati</taxon>
        <taxon>Actinomycetota</taxon>
        <taxon>Actinomycetes</taxon>
        <taxon>Streptosporangiales</taxon>
        <taxon>Streptosporangiaceae</taxon>
        <taxon>Nonomuraea</taxon>
    </lineage>
</organism>
<keyword evidence="3" id="KW-1185">Reference proteome</keyword>
<dbReference type="Gene3D" id="1.20.58.130">
    <property type="match status" value="1"/>
</dbReference>
<reference evidence="2 3" key="1">
    <citation type="submission" date="2024-09" db="EMBL/GenBank/DDBJ databases">
        <authorList>
            <person name="Sun Q."/>
            <person name="Mori K."/>
        </authorList>
    </citation>
    <scope>NUCLEOTIDE SEQUENCE [LARGE SCALE GENOMIC DNA]</scope>
    <source>
        <strain evidence="2 3">JCM 3143</strain>
    </source>
</reference>
<feature type="coiled-coil region" evidence="1">
    <location>
        <begin position="33"/>
        <end position="60"/>
    </location>
</feature>
<keyword evidence="1" id="KW-0175">Coiled coil</keyword>
<comment type="caution">
    <text evidence="2">The sequence shown here is derived from an EMBL/GenBank/DDBJ whole genome shotgun (WGS) entry which is preliminary data.</text>
</comment>
<sequence length="135" mass="15074">MDVQAEIFDLKLRVEGLETCGRLTGADGQQHLLHEINERGKRLEAEIAAVRAQLATARTETIEQFAAVDVEVAAIRREVNAHFVASSGEDDHIPTRIADEFATVRSEIGQEFESVRSELLDLSIKLDRLLKDDCM</sequence>